<dbReference type="EMBL" id="CP042467">
    <property type="protein sequence ID" value="QED28722.1"/>
    <property type="molecule type" value="Genomic_DNA"/>
</dbReference>
<dbReference type="GO" id="GO:0003887">
    <property type="term" value="F:DNA-directed DNA polymerase activity"/>
    <property type="evidence" value="ECO:0007669"/>
    <property type="project" value="UniProtKB-UniRule"/>
</dbReference>
<dbReference type="InterPro" id="IPR036775">
    <property type="entry name" value="DNA_pol_Y-fam_lit_finger_sf"/>
</dbReference>
<reference evidence="4 5" key="1">
    <citation type="submission" date="2019-08" db="EMBL/GenBank/DDBJ databases">
        <authorList>
            <person name="Liang Q."/>
        </authorList>
    </citation>
    <scope>NUCLEOTIDE SEQUENCE [LARGE SCALE GENOMIC DNA]</scope>
    <source>
        <strain evidence="4 5">V1718</strain>
    </source>
</reference>
<comment type="similarity">
    <text evidence="1 2">Belongs to the DNA polymerase type-Y family.</text>
</comment>
<keyword evidence="5" id="KW-1185">Reference proteome</keyword>
<dbReference type="InterPro" id="IPR001126">
    <property type="entry name" value="UmuC"/>
</dbReference>
<dbReference type="AlphaFoldDB" id="A0A5B8XRY8"/>
<dbReference type="Proteomes" id="UP000321595">
    <property type="component" value="Chromosome"/>
</dbReference>
<dbReference type="Pfam" id="PF11798">
    <property type="entry name" value="IMS_HHH"/>
    <property type="match status" value="1"/>
</dbReference>
<keyword evidence="2" id="KW-0227">DNA damage</keyword>
<comment type="catalytic activity">
    <reaction evidence="2">
        <text>DNA(n) + a 2'-deoxyribonucleoside 5'-triphosphate = DNA(n+1) + diphosphate</text>
        <dbReference type="Rhea" id="RHEA:22508"/>
        <dbReference type="Rhea" id="RHEA-COMP:17339"/>
        <dbReference type="Rhea" id="RHEA-COMP:17340"/>
        <dbReference type="ChEBI" id="CHEBI:33019"/>
        <dbReference type="ChEBI" id="CHEBI:61560"/>
        <dbReference type="ChEBI" id="CHEBI:173112"/>
        <dbReference type="EC" id="2.7.7.7"/>
    </reaction>
</comment>
<dbReference type="InterPro" id="IPR017961">
    <property type="entry name" value="DNA_pol_Y-fam_little_finger"/>
</dbReference>
<dbReference type="Gene3D" id="3.40.1170.60">
    <property type="match status" value="1"/>
</dbReference>
<protein>
    <recommendedName>
        <fullName evidence="2">DNA polymerase IV</fullName>
        <shortName evidence="2">Pol IV</shortName>
        <ecNumber evidence="2">2.7.7.7</ecNumber>
    </recommendedName>
</protein>
<dbReference type="NCBIfam" id="NF002677">
    <property type="entry name" value="PRK02406.1"/>
    <property type="match status" value="1"/>
</dbReference>
<dbReference type="Gene3D" id="3.30.70.270">
    <property type="match status" value="1"/>
</dbReference>
<dbReference type="InterPro" id="IPR022880">
    <property type="entry name" value="DNApol_IV"/>
</dbReference>
<dbReference type="Gene3D" id="1.10.150.20">
    <property type="entry name" value="5' to 3' exonuclease, C-terminal subdomain"/>
    <property type="match status" value="1"/>
</dbReference>
<dbReference type="GO" id="GO:0006261">
    <property type="term" value="P:DNA-templated DNA replication"/>
    <property type="evidence" value="ECO:0007669"/>
    <property type="project" value="UniProtKB-UniRule"/>
</dbReference>
<keyword evidence="2" id="KW-0515">Mutator protein</keyword>
<keyword evidence="2" id="KW-0460">Magnesium</keyword>
<evidence type="ECO:0000259" key="3">
    <source>
        <dbReference type="PROSITE" id="PS50173"/>
    </source>
</evidence>
<keyword evidence="2" id="KW-0239">DNA-directed DNA polymerase</keyword>
<dbReference type="GO" id="GO:0000287">
    <property type="term" value="F:magnesium ion binding"/>
    <property type="evidence" value="ECO:0007669"/>
    <property type="project" value="UniProtKB-UniRule"/>
</dbReference>
<comment type="subcellular location">
    <subcellularLocation>
        <location evidence="2">Cytoplasm</location>
    </subcellularLocation>
</comment>
<organism evidence="4 5">
    <name type="scientific">Microvenator marinus</name>
    <dbReference type="NCBI Taxonomy" id="2600177"/>
    <lineage>
        <taxon>Bacteria</taxon>
        <taxon>Deltaproteobacteria</taxon>
        <taxon>Bradymonadales</taxon>
        <taxon>Microvenatoraceae</taxon>
        <taxon>Microvenator</taxon>
    </lineage>
</organism>
<dbReference type="GO" id="GO:0042276">
    <property type="term" value="P:error-prone translesion synthesis"/>
    <property type="evidence" value="ECO:0007669"/>
    <property type="project" value="TreeGrafter"/>
</dbReference>
<comment type="subunit">
    <text evidence="2">Monomer.</text>
</comment>
<dbReference type="RefSeq" id="WP_146961400.1">
    <property type="nucleotide sequence ID" value="NZ_CP042467.1"/>
</dbReference>
<dbReference type="InterPro" id="IPR043128">
    <property type="entry name" value="Rev_trsase/Diguanyl_cyclase"/>
</dbReference>
<comment type="cofactor">
    <cofactor evidence="2">
        <name>Mg(2+)</name>
        <dbReference type="ChEBI" id="CHEBI:18420"/>
    </cofactor>
    <text evidence="2">Binds 2 magnesium ions per subunit.</text>
</comment>
<name>A0A5B8XRY8_9DELT</name>
<dbReference type="InterPro" id="IPR024728">
    <property type="entry name" value="PolY_HhH_motif"/>
</dbReference>
<keyword evidence="2 4" id="KW-0808">Transferase</keyword>
<keyword evidence="2" id="KW-0235">DNA replication</keyword>
<keyword evidence="2 4" id="KW-0548">Nucleotidyltransferase</keyword>
<dbReference type="OrthoDB" id="9808813at2"/>
<feature type="domain" description="UmuC" evidence="3">
    <location>
        <begin position="7"/>
        <end position="185"/>
    </location>
</feature>
<evidence type="ECO:0000256" key="2">
    <source>
        <dbReference type="HAMAP-Rule" id="MF_01113"/>
    </source>
</evidence>
<dbReference type="HAMAP" id="MF_01113">
    <property type="entry name" value="DNApol_IV"/>
    <property type="match status" value="1"/>
</dbReference>
<proteinExistence type="inferred from homology"/>
<evidence type="ECO:0000313" key="4">
    <source>
        <dbReference type="EMBL" id="QED28722.1"/>
    </source>
</evidence>
<dbReference type="GO" id="GO:0006281">
    <property type="term" value="P:DNA repair"/>
    <property type="evidence" value="ECO:0007669"/>
    <property type="project" value="UniProtKB-UniRule"/>
</dbReference>
<dbReference type="InterPro" id="IPR043502">
    <property type="entry name" value="DNA/RNA_pol_sf"/>
</dbReference>
<dbReference type="SUPFAM" id="SSF56672">
    <property type="entry name" value="DNA/RNA polymerases"/>
    <property type="match status" value="1"/>
</dbReference>
<feature type="binding site" evidence="2">
    <location>
        <position position="105"/>
    </location>
    <ligand>
        <name>Mg(2+)</name>
        <dbReference type="ChEBI" id="CHEBI:18420"/>
    </ligand>
</feature>
<feature type="active site" evidence="2">
    <location>
        <position position="106"/>
    </location>
</feature>
<gene>
    <name evidence="2 4" type="primary">dinB</name>
    <name evidence="4" type="ORF">FRD01_16060</name>
</gene>
<dbReference type="Gene3D" id="3.30.1490.100">
    <property type="entry name" value="DNA polymerase, Y-family, little finger domain"/>
    <property type="match status" value="1"/>
</dbReference>
<feature type="binding site" evidence="2">
    <location>
        <position position="11"/>
    </location>
    <ligand>
        <name>Mg(2+)</name>
        <dbReference type="ChEBI" id="CHEBI:18420"/>
    </ligand>
</feature>
<dbReference type="PANTHER" id="PTHR11076:SF33">
    <property type="entry name" value="DNA POLYMERASE KAPPA"/>
    <property type="match status" value="1"/>
</dbReference>
<keyword evidence="2" id="KW-0479">Metal-binding</keyword>
<evidence type="ECO:0000256" key="1">
    <source>
        <dbReference type="ARBA" id="ARBA00010945"/>
    </source>
</evidence>
<keyword evidence="2" id="KW-0238">DNA-binding</keyword>
<keyword evidence="2" id="KW-0234">DNA repair</keyword>
<accession>A0A5B8XRY8</accession>
<sequence>MLVPFLIFHLDMDAFYASIEMRDRPELKDVPLIVGGDSRRGVVATANYKAREFGIHSAQPIQVAKRKCPDVVIVPPRMSVYAGVSRQIMEVFESFSPTIEPLSLDEAFLDMTHEHGQDPLELAKALQAAVLEATQLTCSIGIGPNKFLAKLCSDLKKPNGITQVPAGLEKEFIAPLPVRKLWGVGAKTEERLLSLGYLTIGDVAAADLSVLRDQLGQNLSQHLHNLAHAIDHRPINPERERKSVGSETTFEKDLRTPREVAKALQPHALDVARVLAKKELKAGGVRVKIRYTQGFVSQTRQRTITPTQDAETLWKEAMLLLDSFEYNSPIRLVGLTGYDLVDANAPEQLRLFKF</sequence>
<keyword evidence="2" id="KW-0963">Cytoplasm</keyword>
<dbReference type="KEGG" id="bbae:FRD01_16060"/>
<dbReference type="PROSITE" id="PS50173">
    <property type="entry name" value="UMUC"/>
    <property type="match status" value="1"/>
</dbReference>
<dbReference type="GO" id="GO:0003684">
    <property type="term" value="F:damaged DNA binding"/>
    <property type="evidence" value="ECO:0007669"/>
    <property type="project" value="InterPro"/>
</dbReference>
<dbReference type="Pfam" id="PF11799">
    <property type="entry name" value="IMS_C"/>
    <property type="match status" value="1"/>
</dbReference>
<dbReference type="PANTHER" id="PTHR11076">
    <property type="entry name" value="DNA REPAIR POLYMERASE UMUC / TRANSFERASE FAMILY MEMBER"/>
    <property type="match status" value="1"/>
</dbReference>
<dbReference type="GO" id="GO:0005829">
    <property type="term" value="C:cytosol"/>
    <property type="evidence" value="ECO:0007669"/>
    <property type="project" value="TreeGrafter"/>
</dbReference>
<feature type="site" description="Substrate discrimination" evidence="2">
    <location>
        <position position="16"/>
    </location>
</feature>
<comment type="function">
    <text evidence="2">Poorly processive, error-prone DNA polymerase involved in untargeted mutagenesis. Copies undamaged DNA at stalled replication forks, which arise in vivo from mismatched or misaligned primer ends. These misaligned primers can be extended by PolIV. Exhibits no 3'-5' exonuclease (proofreading) activity. May be involved in translesional synthesis, in conjunction with the beta clamp from PolIII.</text>
</comment>
<evidence type="ECO:0000313" key="5">
    <source>
        <dbReference type="Proteomes" id="UP000321595"/>
    </source>
</evidence>
<dbReference type="InterPro" id="IPR050116">
    <property type="entry name" value="DNA_polymerase-Y"/>
</dbReference>
<dbReference type="SUPFAM" id="SSF100879">
    <property type="entry name" value="Lesion bypass DNA polymerase (Y-family), little finger domain"/>
    <property type="match status" value="1"/>
</dbReference>
<dbReference type="Pfam" id="PF00817">
    <property type="entry name" value="IMS"/>
    <property type="match status" value="1"/>
</dbReference>
<dbReference type="GO" id="GO:0009432">
    <property type="term" value="P:SOS response"/>
    <property type="evidence" value="ECO:0007669"/>
    <property type="project" value="TreeGrafter"/>
</dbReference>
<dbReference type="CDD" id="cd03586">
    <property type="entry name" value="PolY_Pol_IV_kappa"/>
    <property type="match status" value="1"/>
</dbReference>
<dbReference type="EC" id="2.7.7.7" evidence="2"/>